<comment type="caution">
    <text evidence="11">The sequence shown here is derived from an EMBL/GenBank/DDBJ whole genome shotgun (WGS) entry which is preliminary data.</text>
</comment>
<keyword evidence="3" id="KW-0597">Phosphoprotein</keyword>
<dbReference type="PANTHER" id="PTHR24421:SF10">
    <property type="entry name" value="NITRATE_NITRITE SENSOR PROTEIN NARQ"/>
    <property type="match status" value="1"/>
</dbReference>
<evidence type="ECO:0000259" key="10">
    <source>
        <dbReference type="Pfam" id="PF07730"/>
    </source>
</evidence>
<dbReference type="SUPFAM" id="SSF55874">
    <property type="entry name" value="ATPase domain of HSP90 chaperone/DNA topoisomerase II/histidine kinase"/>
    <property type="match status" value="1"/>
</dbReference>
<sequence length="424" mass="43125">MRAVQAARRARAADVALMLCAAGFAVFVADSVPVLEERGSLWRAVDAVAAVVGCVALLGRRRWPVPLAVVLLVADTQTPLLAGPVVVAVFTVAARCPRRVTAWVAALAFAPLPLFLWRVGGLEEDRVGRALTYFTLVAGAVGWGLFRQSRGQLIASLRERAELAEADAALRGDQARAQVREEIAREMHDVLGHRLSLLAVHAGALEFNTGASREQVVAAAGVIRENAHLALRDLREVIGVLRGGESLASGAPQPELADLGRLVAEARVAGGQVGLRMPPAGAVPPATVGRAAFRIVQEALTNARLHAAGAAVDVRVAGAPGQGLTVIVTTTAPAVVSRPGAGVVLPGAAVVVPGGGGGRGLAGLAERARLVGGVCEAGPTGTGFVVRAWLPWPAEGGADGAADGADDTVCAGPETVPGRDGGGG</sequence>
<dbReference type="GO" id="GO:0000155">
    <property type="term" value="F:phosphorelay sensor kinase activity"/>
    <property type="evidence" value="ECO:0007669"/>
    <property type="project" value="InterPro"/>
</dbReference>
<evidence type="ECO:0000256" key="2">
    <source>
        <dbReference type="ARBA" id="ARBA00012438"/>
    </source>
</evidence>
<evidence type="ECO:0000256" key="3">
    <source>
        <dbReference type="ARBA" id="ARBA00022553"/>
    </source>
</evidence>
<evidence type="ECO:0000256" key="6">
    <source>
        <dbReference type="ARBA" id="ARBA00022777"/>
    </source>
</evidence>
<keyword evidence="7" id="KW-0067">ATP-binding</keyword>
<protein>
    <recommendedName>
        <fullName evidence="2">histidine kinase</fullName>
        <ecNumber evidence="2">2.7.13.3</ecNumber>
    </recommendedName>
</protein>
<gene>
    <name evidence="11" type="ORF">CC117_22595</name>
</gene>
<evidence type="ECO:0000256" key="9">
    <source>
        <dbReference type="SAM" id="Phobius"/>
    </source>
</evidence>
<accession>A0A1S1QK52</accession>
<feature type="transmembrane region" description="Helical" evidence="9">
    <location>
        <begin position="130"/>
        <end position="146"/>
    </location>
</feature>
<keyword evidence="12" id="KW-1185">Reference proteome</keyword>
<dbReference type="GO" id="GO:0016020">
    <property type="term" value="C:membrane"/>
    <property type="evidence" value="ECO:0007669"/>
    <property type="project" value="InterPro"/>
</dbReference>
<dbReference type="InterPro" id="IPR011712">
    <property type="entry name" value="Sig_transdc_His_kin_sub3_dim/P"/>
</dbReference>
<feature type="transmembrane region" description="Helical" evidence="9">
    <location>
        <begin position="41"/>
        <end position="58"/>
    </location>
</feature>
<evidence type="ECO:0000313" key="11">
    <source>
        <dbReference type="EMBL" id="OHV33462.1"/>
    </source>
</evidence>
<keyword evidence="9" id="KW-1133">Transmembrane helix</keyword>
<organism evidence="11 12">
    <name type="scientific">Parafrankia colletiae</name>
    <dbReference type="NCBI Taxonomy" id="573497"/>
    <lineage>
        <taxon>Bacteria</taxon>
        <taxon>Bacillati</taxon>
        <taxon>Actinomycetota</taxon>
        <taxon>Actinomycetes</taxon>
        <taxon>Frankiales</taxon>
        <taxon>Frankiaceae</taxon>
        <taxon>Parafrankia</taxon>
    </lineage>
</organism>
<keyword evidence="6 11" id="KW-0418">Kinase</keyword>
<evidence type="ECO:0000313" key="12">
    <source>
        <dbReference type="Proteomes" id="UP000179627"/>
    </source>
</evidence>
<dbReference type="RefSeq" id="WP_071086972.1">
    <property type="nucleotide sequence ID" value="NZ_MBLM01000131.1"/>
</dbReference>
<name>A0A1S1QK52_9ACTN</name>
<evidence type="ECO:0000256" key="1">
    <source>
        <dbReference type="ARBA" id="ARBA00000085"/>
    </source>
</evidence>
<dbReference type="OrthoDB" id="227596at2"/>
<dbReference type="GO" id="GO:0046983">
    <property type="term" value="F:protein dimerization activity"/>
    <property type="evidence" value="ECO:0007669"/>
    <property type="project" value="InterPro"/>
</dbReference>
<dbReference type="Gene3D" id="3.30.565.10">
    <property type="entry name" value="Histidine kinase-like ATPase, C-terminal domain"/>
    <property type="match status" value="1"/>
</dbReference>
<evidence type="ECO:0000256" key="7">
    <source>
        <dbReference type="ARBA" id="ARBA00022840"/>
    </source>
</evidence>
<evidence type="ECO:0000256" key="8">
    <source>
        <dbReference type="ARBA" id="ARBA00023012"/>
    </source>
</evidence>
<keyword evidence="8" id="KW-0902">Two-component regulatory system</keyword>
<evidence type="ECO:0000256" key="4">
    <source>
        <dbReference type="ARBA" id="ARBA00022679"/>
    </source>
</evidence>
<dbReference type="EC" id="2.7.13.3" evidence="2"/>
<dbReference type="GO" id="GO:0005524">
    <property type="term" value="F:ATP binding"/>
    <property type="evidence" value="ECO:0007669"/>
    <property type="project" value="UniProtKB-KW"/>
</dbReference>
<dbReference type="PANTHER" id="PTHR24421">
    <property type="entry name" value="NITRATE/NITRITE SENSOR PROTEIN NARX-RELATED"/>
    <property type="match status" value="1"/>
</dbReference>
<feature type="transmembrane region" description="Helical" evidence="9">
    <location>
        <begin position="65"/>
        <end position="94"/>
    </location>
</feature>
<dbReference type="AlphaFoldDB" id="A0A1S1QK52"/>
<dbReference type="InterPro" id="IPR036890">
    <property type="entry name" value="HATPase_C_sf"/>
</dbReference>
<dbReference type="Gene3D" id="1.20.5.1930">
    <property type="match status" value="1"/>
</dbReference>
<dbReference type="Pfam" id="PF07730">
    <property type="entry name" value="HisKA_3"/>
    <property type="match status" value="1"/>
</dbReference>
<dbReference type="EMBL" id="MBLM01000131">
    <property type="protein sequence ID" value="OHV33462.1"/>
    <property type="molecule type" value="Genomic_DNA"/>
</dbReference>
<feature type="transmembrane region" description="Helical" evidence="9">
    <location>
        <begin position="100"/>
        <end position="118"/>
    </location>
</feature>
<keyword evidence="9" id="KW-0812">Transmembrane</keyword>
<feature type="domain" description="Signal transduction histidine kinase subgroup 3 dimerisation and phosphoacceptor" evidence="10">
    <location>
        <begin position="180"/>
        <end position="243"/>
    </location>
</feature>
<keyword evidence="9" id="KW-0472">Membrane</keyword>
<evidence type="ECO:0000256" key="5">
    <source>
        <dbReference type="ARBA" id="ARBA00022741"/>
    </source>
</evidence>
<comment type="catalytic activity">
    <reaction evidence="1">
        <text>ATP + protein L-histidine = ADP + protein N-phospho-L-histidine.</text>
        <dbReference type="EC" id="2.7.13.3"/>
    </reaction>
</comment>
<dbReference type="InterPro" id="IPR050482">
    <property type="entry name" value="Sensor_HK_TwoCompSys"/>
</dbReference>
<keyword evidence="5" id="KW-0547">Nucleotide-binding</keyword>
<feature type="transmembrane region" description="Helical" evidence="9">
    <location>
        <begin position="12"/>
        <end position="29"/>
    </location>
</feature>
<dbReference type="Proteomes" id="UP000179627">
    <property type="component" value="Unassembled WGS sequence"/>
</dbReference>
<reference evidence="12" key="1">
    <citation type="submission" date="2016-07" db="EMBL/GenBank/DDBJ databases">
        <title>Sequence Frankia sp. strain CcI1.17.</title>
        <authorList>
            <person name="Ghodhbane-Gtari F."/>
            <person name="Swanson E."/>
            <person name="Gueddou A."/>
            <person name="Morris K."/>
            <person name="Hezbri K."/>
            <person name="Ktari A."/>
            <person name="Nouioui I."/>
            <person name="Abebe-Akele F."/>
            <person name="Simpson S."/>
            <person name="Thomas K."/>
            <person name="Gtari M."/>
            <person name="Tisa L.S."/>
            <person name="Hurst S."/>
        </authorList>
    </citation>
    <scope>NUCLEOTIDE SEQUENCE [LARGE SCALE GENOMIC DNA]</scope>
    <source>
        <strain evidence="12">Cc1.17</strain>
    </source>
</reference>
<keyword evidence="4" id="KW-0808">Transferase</keyword>
<proteinExistence type="predicted"/>